<dbReference type="InterPro" id="IPR001253">
    <property type="entry name" value="TIF_eIF-1A"/>
</dbReference>
<evidence type="ECO:0000256" key="1">
    <source>
        <dbReference type="ARBA" id="ARBA00007340"/>
    </source>
</evidence>
<name>A0AAW1RC49_9CHLO</name>
<dbReference type="GO" id="GO:0003723">
    <property type="term" value="F:RNA binding"/>
    <property type="evidence" value="ECO:0007669"/>
    <property type="project" value="UniProtKB-KW"/>
</dbReference>
<accession>A0AAW1RC49</accession>
<evidence type="ECO:0000256" key="3">
    <source>
        <dbReference type="PROSITE-ProRule" id="PRU00181"/>
    </source>
</evidence>
<keyword evidence="2" id="KW-0694">RNA-binding</keyword>
<evidence type="ECO:0000256" key="4">
    <source>
        <dbReference type="SAM" id="Phobius"/>
    </source>
</evidence>
<keyword evidence="3" id="KW-0648">Protein biosynthesis</keyword>
<comment type="caution">
    <text evidence="6">The sequence shown here is derived from an EMBL/GenBank/DDBJ whole genome shotgun (WGS) entry which is preliminary data.</text>
</comment>
<feature type="transmembrane region" description="Helical" evidence="4">
    <location>
        <begin position="126"/>
        <end position="147"/>
    </location>
</feature>
<keyword evidence="7" id="KW-1185">Reference proteome</keyword>
<dbReference type="AlphaFoldDB" id="A0AAW1RC49"/>
<gene>
    <name evidence="6" type="ORF">WJX81_000816</name>
</gene>
<evidence type="ECO:0000259" key="5">
    <source>
        <dbReference type="PROSITE" id="PS50832"/>
    </source>
</evidence>
<dbReference type="SUPFAM" id="SSF50249">
    <property type="entry name" value="Nucleic acid-binding proteins"/>
    <property type="match status" value="1"/>
</dbReference>
<sequence>MSKRRCKHVLQSALQDAVQPPTGCQSIVRAVGSRGGNHVEVEFPDGRRTLAMLPARFNKKLWVRRGGYLVVEEAEDVGAGAVSALIVSVLYSDGVRALRKLPGVWPAEFAEADAHRLVDVLSSSRFLVTVSSLHLFNLALCLLLFVATKEHRDRLASWPECLEGAGCAAGAWQAAAACGWSVESDLECHAHGRPLRSLFKSHYCAVPAVRRASAPALARTATPKLGLAMDDLLDDLLGSAVARLMTAGEVSAALDRRAHSAPPEHLVRGCEWAEE</sequence>
<dbReference type="InterPro" id="IPR006196">
    <property type="entry name" value="RNA-binding_domain_S1_IF1"/>
</dbReference>
<protein>
    <recommendedName>
        <fullName evidence="5">S1-like domain-containing protein</fullName>
    </recommendedName>
</protein>
<keyword evidence="4" id="KW-0812">Transmembrane</keyword>
<organism evidence="6 7">
    <name type="scientific">Elliptochloris bilobata</name>
    <dbReference type="NCBI Taxonomy" id="381761"/>
    <lineage>
        <taxon>Eukaryota</taxon>
        <taxon>Viridiplantae</taxon>
        <taxon>Chlorophyta</taxon>
        <taxon>core chlorophytes</taxon>
        <taxon>Trebouxiophyceae</taxon>
        <taxon>Trebouxiophyceae incertae sedis</taxon>
        <taxon>Elliptochloris clade</taxon>
        <taxon>Elliptochloris</taxon>
    </lineage>
</organism>
<evidence type="ECO:0000313" key="7">
    <source>
        <dbReference type="Proteomes" id="UP001445335"/>
    </source>
</evidence>
<dbReference type="GO" id="GO:0003743">
    <property type="term" value="F:translation initiation factor activity"/>
    <property type="evidence" value="ECO:0007669"/>
    <property type="project" value="UniProtKB-UniRule"/>
</dbReference>
<keyword evidence="4" id="KW-0472">Membrane</keyword>
<dbReference type="SMART" id="SM00652">
    <property type="entry name" value="eIF1a"/>
    <property type="match status" value="1"/>
</dbReference>
<dbReference type="Proteomes" id="UP001445335">
    <property type="component" value="Unassembled WGS sequence"/>
</dbReference>
<proteinExistence type="inferred from homology"/>
<keyword evidence="3" id="KW-0396">Initiation factor</keyword>
<dbReference type="PANTHER" id="PTHR21641:SF0">
    <property type="entry name" value="RNA-BINDING PROTEIN EIF1AD-RELATED"/>
    <property type="match status" value="1"/>
</dbReference>
<evidence type="ECO:0000256" key="2">
    <source>
        <dbReference type="ARBA" id="ARBA00022884"/>
    </source>
</evidence>
<dbReference type="Gene3D" id="2.40.50.140">
    <property type="entry name" value="Nucleic acid-binding proteins"/>
    <property type="match status" value="1"/>
</dbReference>
<dbReference type="GO" id="GO:0005634">
    <property type="term" value="C:nucleus"/>
    <property type="evidence" value="ECO:0007669"/>
    <property type="project" value="TreeGrafter"/>
</dbReference>
<dbReference type="InterPro" id="IPR039294">
    <property type="entry name" value="EIF1AD"/>
</dbReference>
<dbReference type="PROSITE" id="PS50832">
    <property type="entry name" value="S1_IF1_TYPE"/>
    <property type="match status" value="1"/>
</dbReference>
<evidence type="ECO:0000313" key="6">
    <source>
        <dbReference type="EMBL" id="KAK9830876.1"/>
    </source>
</evidence>
<feature type="domain" description="S1-like" evidence="5">
    <location>
        <begin position="35"/>
        <end position="75"/>
    </location>
</feature>
<dbReference type="EMBL" id="JALJOU010000049">
    <property type="protein sequence ID" value="KAK9830876.1"/>
    <property type="molecule type" value="Genomic_DNA"/>
</dbReference>
<dbReference type="InterPro" id="IPR012340">
    <property type="entry name" value="NA-bd_OB-fold"/>
</dbReference>
<dbReference type="Pfam" id="PF01176">
    <property type="entry name" value="eIF-1a"/>
    <property type="match status" value="1"/>
</dbReference>
<keyword evidence="4" id="KW-1133">Transmembrane helix</keyword>
<dbReference type="PANTHER" id="PTHR21641">
    <property type="entry name" value="TRANSLATION INITIATION FACTOR-RELATED"/>
    <property type="match status" value="1"/>
</dbReference>
<comment type="similarity">
    <text evidence="1">Belongs to the EIF1AD family.</text>
</comment>
<reference evidence="6 7" key="1">
    <citation type="journal article" date="2024" name="Nat. Commun.">
        <title>Phylogenomics reveals the evolutionary origins of lichenization in chlorophyte algae.</title>
        <authorList>
            <person name="Puginier C."/>
            <person name="Libourel C."/>
            <person name="Otte J."/>
            <person name="Skaloud P."/>
            <person name="Haon M."/>
            <person name="Grisel S."/>
            <person name="Petersen M."/>
            <person name="Berrin J.G."/>
            <person name="Delaux P.M."/>
            <person name="Dal Grande F."/>
            <person name="Keller J."/>
        </authorList>
    </citation>
    <scope>NUCLEOTIDE SEQUENCE [LARGE SCALE GENOMIC DNA]</scope>
    <source>
        <strain evidence="6 7">SAG 245.80</strain>
    </source>
</reference>